<dbReference type="GO" id="GO:0046872">
    <property type="term" value="F:metal ion binding"/>
    <property type="evidence" value="ECO:0007669"/>
    <property type="project" value="UniProtKB-KW"/>
</dbReference>
<dbReference type="AlphaFoldDB" id="A0A3B0ZBG1"/>
<reference evidence="6" key="1">
    <citation type="submission" date="2018-06" db="EMBL/GenBank/DDBJ databases">
        <authorList>
            <person name="Zhirakovskaya E."/>
        </authorList>
    </citation>
    <scope>NUCLEOTIDE SEQUENCE</scope>
</reference>
<accession>A0A3B0ZBG1</accession>
<proteinExistence type="predicted"/>
<comment type="cofactor">
    <cofactor evidence="1">
        <name>Zn(2+)</name>
        <dbReference type="ChEBI" id="CHEBI:29105"/>
    </cofactor>
</comment>
<gene>
    <name evidence="6" type="ORF">MNBD_GAMMA14-870</name>
</gene>
<evidence type="ECO:0000313" key="6">
    <source>
        <dbReference type="EMBL" id="VAW78046.1"/>
    </source>
</evidence>
<dbReference type="SMART" id="SM00849">
    <property type="entry name" value="Lactamase_B"/>
    <property type="match status" value="1"/>
</dbReference>
<keyword evidence="3 6" id="KW-0378">Hydrolase</keyword>
<dbReference type="Gene3D" id="3.60.15.10">
    <property type="entry name" value="Ribonuclease Z/Hydroxyacylglutathione hydrolase-like"/>
    <property type="match status" value="1"/>
</dbReference>
<keyword evidence="4" id="KW-0862">Zinc</keyword>
<dbReference type="CDD" id="cd16275">
    <property type="entry name" value="BaeB-like_MBL-fold"/>
    <property type="match status" value="1"/>
</dbReference>
<feature type="domain" description="Metallo-beta-lactamase" evidence="5">
    <location>
        <begin position="18"/>
        <end position="181"/>
    </location>
</feature>
<dbReference type="Pfam" id="PF00753">
    <property type="entry name" value="Lactamase_B"/>
    <property type="match status" value="1"/>
</dbReference>
<name>A0A3B0ZBG1_9ZZZZ</name>
<evidence type="ECO:0000259" key="5">
    <source>
        <dbReference type="SMART" id="SM00849"/>
    </source>
</evidence>
<evidence type="ECO:0000256" key="3">
    <source>
        <dbReference type="ARBA" id="ARBA00022801"/>
    </source>
</evidence>
<sequence>MIETATGSIHALELGPMENFVYLIEDRASGRAAVVDPAWDVPRVLALVEQHGVTITDILLTHSHYDHINGIENVLASHDAQLHLLKPEAKFWGAGRGKPTLHHGGDHIQLGDTDIEVLHTPGHTPGSACYRVGKQLITGDTLFVFGCGRCDLAGGDPEQMFHTLKDMKQRLPADILILPGHNYAEKPVSTLQEQIEGNPFLHFDDPRRFVHYRMDYHDRHRHGPYGPVCKGHEMPADEA</sequence>
<evidence type="ECO:0000256" key="1">
    <source>
        <dbReference type="ARBA" id="ARBA00001947"/>
    </source>
</evidence>
<organism evidence="6">
    <name type="scientific">hydrothermal vent metagenome</name>
    <dbReference type="NCBI Taxonomy" id="652676"/>
    <lineage>
        <taxon>unclassified sequences</taxon>
        <taxon>metagenomes</taxon>
        <taxon>ecological metagenomes</taxon>
    </lineage>
</organism>
<dbReference type="InterPro" id="IPR001279">
    <property type="entry name" value="Metallo-B-lactamas"/>
</dbReference>
<dbReference type="InterPro" id="IPR051453">
    <property type="entry name" value="MBL_Glyoxalase_II"/>
</dbReference>
<dbReference type="EMBL" id="UOFM01000240">
    <property type="protein sequence ID" value="VAW78046.1"/>
    <property type="molecule type" value="Genomic_DNA"/>
</dbReference>
<protein>
    <submittedName>
        <fullName evidence="6">MBL-fold metallo-hydrolase superfamily</fullName>
    </submittedName>
</protein>
<dbReference type="SUPFAM" id="SSF56281">
    <property type="entry name" value="Metallo-hydrolase/oxidoreductase"/>
    <property type="match status" value="1"/>
</dbReference>
<dbReference type="PANTHER" id="PTHR46233">
    <property type="entry name" value="HYDROXYACYLGLUTATHIONE HYDROLASE GLOC"/>
    <property type="match status" value="1"/>
</dbReference>
<dbReference type="PANTHER" id="PTHR46233:SF3">
    <property type="entry name" value="HYDROXYACYLGLUTATHIONE HYDROLASE GLOC"/>
    <property type="match status" value="1"/>
</dbReference>
<keyword evidence="2" id="KW-0479">Metal-binding</keyword>
<evidence type="ECO:0000256" key="4">
    <source>
        <dbReference type="ARBA" id="ARBA00022833"/>
    </source>
</evidence>
<evidence type="ECO:0000256" key="2">
    <source>
        <dbReference type="ARBA" id="ARBA00022723"/>
    </source>
</evidence>
<dbReference type="InterPro" id="IPR036866">
    <property type="entry name" value="RibonucZ/Hydroxyglut_hydro"/>
</dbReference>
<dbReference type="GO" id="GO:0016787">
    <property type="term" value="F:hydrolase activity"/>
    <property type="evidence" value="ECO:0007669"/>
    <property type="project" value="UniProtKB-KW"/>
</dbReference>